<feature type="domain" description="Apple" evidence="22">
    <location>
        <begin position="349"/>
        <end position="442"/>
    </location>
</feature>
<keyword evidence="8 17" id="KW-0418">Kinase</keyword>
<dbReference type="EMBL" id="JACTNZ010000006">
    <property type="protein sequence ID" value="KAG5544914.1"/>
    <property type="molecule type" value="Genomic_DNA"/>
</dbReference>
<comment type="catalytic activity">
    <reaction evidence="15 17">
        <text>L-threonyl-[protein] + ATP = O-phospho-L-threonyl-[protein] + ADP + H(+)</text>
        <dbReference type="Rhea" id="RHEA:46608"/>
        <dbReference type="Rhea" id="RHEA-COMP:11060"/>
        <dbReference type="Rhea" id="RHEA-COMP:11605"/>
        <dbReference type="ChEBI" id="CHEBI:15378"/>
        <dbReference type="ChEBI" id="CHEBI:30013"/>
        <dbReference type="ChEBI" id="CHEBI:30616"/>
        <dbReference type="ChEBI" id="CHEBI:61977"/>
        <dbReference type="ChEBI" id="CHEBI:456216"/>
        <dbReference type="EC" id="2.7.11.1"/>
    </reaction>
</comment>
<dbReference type="FunFam" id="3.30.200.20:FF:000178">
    <property type="entry name" value="serine/threonine-protein kinase PBS1-like"/>
    <property type="match status" value="1"/>
</dbReference>
<evidence type="ECO:0000256" key="18">
    <source>
        <dbReference type="PROSITE-ProRule" id="PRU10141"/>
    </source>
</evidence>
<evidence type="ECO:0000256" key="14">
    <source>
        <dbReference type="ARBA" id="ARBA00023180"/>
    </source>
</evidence>
<keyword evidence="9 17" id="KW-0067">ATP-binding</keyword>
<evidence type="ECO:0000256" key="3">
    <source>
        <dbReference type="ARBA" id="ARBA00022536"/>
    </source>
</evidence>
<dbReference type="InterPro" id="IPR003609">
    <property type="entry name" value="Pan_app"/>
</dbReference>
<evidence type="ECO:0000259" key="20">
    <source>
        <dbReference type="PROSITE" id="PS50011"/>
    </source>
</evidence>
<dbReference type="InterPro" id="IPR001245">
    <property type="entry name" value="Ser-Thr/Tyr_kinase_cat_dom"/>
</dbReference>
<evidence type="ECO:0000259" key="22">
    <source>
        <dbReference type="PROSITE" id="PS50948"/>
    </source>
</evidence>
<keyword evidence="6" id="KW-0732">Signal</keyword>
<organism evidence="23 24">
    <name type="scientific">Rhododendron griersonianum</name>
    <dbReference type="NCBI Taxonomy" id="479676"/>
    <lineage>
        <taxon>Eukaryota</taxon>
        <taxon>Viridiplantae</taxon>
        <taxon>Streptophyta</taxon>
        <taxon>Embryophyta</taxon>
        <taxon>Tracheophyta</taxon>
        <taxon>Spermatophyta</taxon>
        <taxon>Magnoliopsida</taxon>
        <taxon>eudicotyledons</taxon>
        <taxon>Gunneridae</taxon>
        <taxon>Pentapetalae</taxon>
        <taxon>asterids</taxon>
        <taxon>Ericales</taxon>
        <taxon>Ericaceae</taxon>
        <taxon>Ericoideae</taxon>
        <taxon>Rhodoreae</taxon>
        <taxon>Rhododendron</taxon>
    </lineage>
</organism>
<dbReference type="Proteomes" id="UP000823749">
    <property type="component" value="Chromosome 6"/>
</dbReference>
<evidence type="ECO:0000256" key="1">
    <source>
        <dbReference type="ARBA" id="ARBA00004167"/>
    </source>
</evidence>
<dbReference type="Pfam" id="PF07714">
    <property type="entry name" value="PK_Tyr_Ser-Thr"/>
    <property type="match status" value="1"/>
</dbReference>
<dbReference type="PIRSF" id="PIRSF000641">
    <property type="entry name" value="SRK"/>
    <property type="match status" value="1"/>
</dbReference>
<evidence type="ECO:0000256" key="4">
    <source>
        <dbReference type="ARBA" id="ARBA00022679"/>
    </source>
</evidence>
<dbReference type="EC" id="2.7.11.1" evidence="17"/>
<dbReference type="InterPro" id="IPR001480">
    <property type="entry name" value="Bulb-type_lectin_dom"/>
</dbReference>
<dbReference type="Gene3D" id="2.90.10.10">
    <property type="entry name" value="Bulb-type lectin domain"/>
    <property type="match status" value="1"/>
</dbReference>
<accession>A0AAV6JXL4</accession>
<comment type="catalytic activity">
    <reaction evidence="16 17">
        <text>L-seryl-[protein] + ATP = O-phospho-L-seryl-[protein] + ADP + H(+)</text>
        <dbReference type="Rhea" id="RHEA:17989"/>
        <dbReference type="Rhea" id="RHEA-COMP:9863"/>
        <dbReference type="Rhea" id="RHEA-COMP:11604"/>
        <dbReference type="ChEBI" id="CHEBI:15378"/>
        <dbReference type="ChEBI" id="CHEBI:29999"/>
        <dbReference type="ChEBI" id="CHEBI:30616"/>
        <dbReference type="ChEBI" id="CHEBI:83421"/>
        <dbReference type="ChEBI" id="CHEBI:456216"/>
        <dbReference type="EC" id="2.7.11.1"/>
    </reaction>
</comment>
<feature type="transmembrane region" description="Helical" evidence="19">
    <location>
        <begin position="454"/>
        <end position="477"/>
    </location>
</feature>
<feature type="binding site" evidence="18">
    <location>
        <position position="540"/>
    </location>
    <ligand>
        <name>ATP</name>
        <dbReference type="ChEBI" id="CHEBI:30616"/>
    </ligand>
</feature>
<dbReference type="InterPro" id="IPR036426">
    <property type="entry name" value="Bulb-type_lectin_dom_sf"/>
</dbReference>
<evidence type="ECO:0000313" key="24">
    <source>
        <dbReference type="Proteomes" id="UP000823749"/>
    </source>
</evidence>
<dbReference type="InterPro" id="IPR000719">
    <property type="entry name" value="Prot_kinase_dom"/>
</dbReference>
<keyword evidence="10 19" id="KW-1133">Transmembrane helix</keyword>
<evidence type="ECO:0000256" key="13">
    <source>
        <dbReference type="ARBA" id="ARBA00023170"/>
    </source>
</evidence>
<evidence type="ECO:0000256" key="7">
    <source>
        <dbReference type="ARBA" id="ARBA00022741"/>
    </source>
</evidence>
<dbReference type="Pfam" id="PF08276">
    <property type="entry name" value="PAN_2"/>
    <property type="match status" value="1"/>
</dbReference>
<protein>
    <recommendedName>
        <fullName evidence="17">Receptor-like serine/threonine-protein kinase</fullName>
        <ecNumber evidence="17">2.7.11.1</ecNumber>
    </recommendedName>
</protein>
<dbReference type="GO" id="GO:0004674">
    <property type="term" value="F:protein serine/threonine kinase activity"/>
    <property type="evidence" value="ECO:0007669"/>
    <property type="project" value="UniProtKB-KW"/>
</dbReference>
<keyword evidence="5 19" id="KW-0812">Transmembrane</keyword>
<evidence type="ECO:0000256" key="8">
    <source>
        <dbReference type="ARBA" id="ARBA00022777"/>
    </source>
</evidence>
<dbReference type="GO" id="GO:0016020">
    <property type="term" value="C:membrane"/>
    <property type="evidence" value="ECO:0007669"/>
    <property type="project" value="UniProtKB-SubCell"/>
</dbReference>
<evidence type="ECO:0000256" key="12">
    <source>
        <dbReference type="ARBA" id="ARBA00023157"/>
    </source>
</evidence>
<evidence type="ECO:0000256" key="19">
    <source>
        <dbReference type="SAM" id="Phobius"/>
    </source>
</evidence>
<comment type="subcellular location">
    <subcellularLocation>
        <location evidence="1">Membrane</location>
        <topology evidence="1">Single-pass membrane protein</topology>
    </subcellularLocation>
</comment>
<evidence type="ECO:0000256" key="11">
    <source>
        <dbReference type="ARBA" id="ARBA00023136"/>
    </source>
</evidence>
<dbReference type="InterPro" id="IPR011009">
    <property type="entry name" value="Kinase-like_dom_sf"/>
</dbReference>
<dbReference type="CDD" id="cd00028">
    <property type="entry name" value="B_lectin"/>
    <property type="match status" value="1"/>
</dbReference>
<sequence length="707" mass="78457">MAKPSLPLIISFAITITVLIIYSAHLCNSQSVANLSTTWIHNNPTIYINGGDLSVGYQITVVLSPSRASQFVSGFYCFSIETTSCFFGIFIFGSRYDSQNYSIIINPQLVWSANRDRPVEVNATLKLTGNGDLILEDAGGDMVWSTNTGGKSVSGLRFTKFGNLVLFDSNNTTVWQSFDHPMDSLLIGQKLVSNSVQKLIARASSSNFSRGLYSLSVQNGYLFGYMEANPPVVYYKSTLEAKKAYVVFENRSFNGQNFPLGSTAQFMRLEPDGHLKVYEFQSEWKTMVDLVTSYFGDCAYPMVCGKYGICSSNGQCSCFAGSSNETRIFNQINYEQTNLGCSLVTPISCNHSQYHSLFELKNTSYFNLFWDYSDNNELDNKTGLEDCKNACLRNCSCKAALFVSQSYYDDALARGCMLLSEIFSLIDDERGNDDISIFLKVQNSPTKQSSPGTIILGSSLGALFGICLLVGSCILVFKRKRELEELDDEFSVDKVPGMPTRFSYGDLKTTTNDFNNKLGEGGFGSVFQGTLSDGTEVAVKRLTSISKINKSFLAEVQTIGSIHHVNLVRLIGFCAENSNRLLVYEYMSNGSLDRWIFKRRQELTLGKAEEGQLLDMVDKYNADMQLHGAEVVEMMKLAVWCLQSDYQRRPSMTVVVLVLEGFVSVEDNLDYNFINAPAIRTKAATGEDVDAIHDGTPLFAVDLSGPR</sequence>
<feature type="domain" description="Bulb-type lectin" evidence="21">
    <location>
        <begin position="54"/>
        <end position="179"/>
    </location>
</feature>
<evidence type="ECO:0000256" key="17">
    <source>
        <dbReference type="PIRNR" id="PIRNR000641"/>
    </source>
</evidence>
<dbReference type="SUPFAM" id="SSF51110">
    <property type="entry name" value="alpha-D-mannose-specific plant lectins"/>
    <property type="match status" value="1"/>
</dbReference>
<keyword evidence="24" id="KW-1185">Reference proteome</keyword>
<evidence type="ECO:0000256" key="15">
    <source>
        <dbReference type="ARBA" id="ARBA00047899"/>
    </source>
</evidence>
<evidence type="ECO:0000256" key="6">
    <source>
        <dbReference type="ARBA" id="ARBA00022729"/>
    </source>
</evidence>
<keyword evidence="2 17" id="KW-0723">Serine/threonine-protein kinase</keyword>
<gene>
    <name evidence="23" type="ORF">RHGRI_017392</name>
</gene>
<evidence type="ECO:0000313" key="23">
    <source>
        <dbReference type="EMBL" id="KAG5544914.1"/>
    </source>
</evidence>
<dbReference type="SUPFAM" id="SSF56112">
    <property type="entry name" value="Protein kinase-like (PK-like)"/>
    <property type="match status" value="1"/>
</dbReference>
<dbReference type="PANTHER" id="PTHR47976:SF30">
    <property type="entry name" value="RECEPTOR-LIKE SERINE_THREONINE-PROTEIN KINASE"/>
    <property type="match status" value="1"/>
</dbReference>
<dbReference type="SMART" id="SM00108">
    <property type="entry name" value="B_lectin"/>
    <property type="match status" value="1"/>
</dbReference>
<dbReference type="PANTHER" id="PTHR47976">
    <property type="entry name" value="G-TYPE LECTIN S-RECEPTOR-LIKE SERINE/THREONINE-PROTEIN KINASE SD2-5"/>
    <property type="match status" value="1"/>
</dbReference>
<comment type="caution">
    <text evidence="23">The sequence shown here is derived from an EMBL/GenBank/DDBJ whole genome shotgun (WGS) entry which is preliminary data.</text>
</comment>
<evidence type="ECO:0000256" key="9">
    <source>
        <dbReference type="ARBA" id="ARBA00022840"/>
    </source>
</evidence>
<dbReference type="PROSITE" id="PS50011">
    <property type="entry name" value="PROTEIN_KINASE_DOM"/>
    <property type="match status" value="1"/>
</dbReference>
<keyword evidence="3" id="KW-0245">EGF-like domain</keyword>
<dbReference type="InterPro" id="IPR051343">
    <property type="entry name" value="G-type_lectin_kinases/EP1-like"/>
</dbReference>
<dbReference type="InterPro" id="IPR024171">
    <property type="entry name" value="SRK-like_kinase"/>
</dbReference>
<feature type="domain" description="Protein kinase" evidence="20">
    <location>
        <begin position="512"/>
        <end position="707"/>
    </location>
</feature>
<keyword evidence="4 17" id="KW-0808">Transferase</keyword>
<reference evidence="23 24" key="1">
    <citation type="submission" date="2020-08" db="EMBL/GenBank/DDBJ databases">
        <title>Plant Genome Project.</title>
        <authorList>
            <person name="Zhang R.-G."/>
        </authorList>
    </citation>
    <scope>NUCLEOTIDE SEQUENCE [LARGE SCALE GENOMIC DNA]</scope>
    <source>
        <strain evidence="23">WSP0</strain>
        <tissue evidence="23">Leaf</tissue>
    </source>
</reference>
<evidence type="ECO:0000259" key="21">
    <source>
        <dbReference type="PROSITE" id="PS50927"/>
    </source>
</evidence>
<keyword evidence="13" id="KW-0675">Receptor</keyword>
<dbReference type="Pfam" id="PF01453">
    <property type="entry name" value="B_lectin"/>
    <property type="match status" value="1"/>
</dbReference>
<dbReference type="GO" id="GO:0005524">
    <property type="term" value="F:ATP binding"/>
    <property type="evidence" value="ECO:0007669"/>
    <property type="project" value="UniProtKB-UniRule"/>
</dbReference>
<proteinExistence type="inferred from homology"/>
<evidence type="ECO:0000256" key="16">
    <source>
        <dbReference type="ARBA" id="ARBA00048679"/>
    </source>
</evidence>
<keyword evidence="11 19" id="KW-0472">Membrane</keyword>
<keyword evidence="12" id="KW-1015">Disulfide bond</keyword>
<dbReference type="InterPro" id="IPR017441">
    <property type="entry name" value="Protein_kinase_ATP_BS"/>
</dbReference>
<evidence type="ECO:0000256" key="10">
    <source>
        <dbReference type="ARBA" id="ARBA00022989"/>
    </source>
</evidence>
<keyword evidence="7 17" id="KW-0547">Nucleotide-binding</keyword>
<dbReference type="PROSITE" id="PS50948">
    <property type="entry name" value="PAN"/>
    <property type="match status" value="1"/>
</dbReference>
<evidence type="ECO:0000256" key="2">
    <source>
        <dbReference type="ARBA" id="ARBA00022527"/>
    </source>
</evidence>
<comment type="similarity">
    <text evidence="17">Belongs to the protein kinase superfamily. Ser/Thr protein kinase family.</text>
</comment>
<evidence type="ECO:0000256" key="5">
    <source>
        <dbReference type="ARBA" id="ARBA00022692"/>
    </source>
</evidence>
<dbReference type="AlphaFoldDB" id="A0AAV6JXL4"/>
<dbReference type="PROSITE" id="PS00107">
    <property type="entry name" value="PROTEIN_KINASE_ATP"/>
    <property type="match status" value="1"/>
</dbReference>
<keyword evidence="14" id="KW-0325">Glycoprotein</keyword>
<dbReference type="PROSITE" id="PS50927">
    <property type="entry name" value="BULB_LECTIN"/>
    <property type="match status" value="1"/>
</dbReference>
<dbReference type="Gene3D" id="3.30.200.20">
    <property type="entry name" value="Phosphorylase Kinase, domain 1"/>
    <property type="match status" value="1"/>
</dbReference>
<name>A0AAV6JXL4_9ERIC</name>